<dbReference type="CDD" id="cd00338">
    <property type="entry name" value="Ser_Recombinase"/>
    <property type="match status" value="1"/>
</dbReference>
<feature type="domain" description="Recombinase" evidence="2">
    <location>
        <begin position="153"/>
        <end position="256"/>
    </location>
</feature>
<sequence>MTRAAVYARQSLDVSEGIERQQKRCGQLIDARGWDAGPVYVDNDTSASRTRGPKTAWARMLQAIGVEFDVIVAVDLDRLLRSTRDLNVLIERGARVVTVDGEIDLTTADGEFRATMLAGIARFETRRKAERQIRANEHRVAQGKPSTASKRRPFGFEHDGVTHRPDEAKALAEAYEALILGHSQASIAKQWNAAGYTTSGGKAWHSGSVGHVLANPRNAGILEYNGVERGPAPWEGIVTEPVYRLARAILRVGRTGLPKPGLTLLGGLARCGICGGIMVAGQAHERRTYVCKGFRHLSRVADHVDAVVDAVVVAYLVRGGVAEPLAVPTDERAEGLTKEAAELRARMDELAGLFADGTLTASQLATATERLRDRGDAIDRELAGLAMSARPAPSASVLGASDVAGAWSAASVETRRQIVDDLAVVTIVKTPRRGREFDPESVRVVWKGLAEHVAE</sequence>
<comment type="caution">
    <text evidence="3">The sequence shown here is derived from an EMBL/GenBank/DDBJ whole genome shotgun (WGS) entry which is preliminary data.</text>
</comment>
<dbReference type="SUPFAM" id="SSF53041">
    <property type="entry name" value="Resolvase-like"/>
    <property type="match status" value="1"/>
</dbReference>
<evidence type="ECO:0000313" key="4">
    <source>
        <dbReference type="Proteomes" id="UP000275048"/>
    </source>
</evidence>
<dbReference type="PANTHER" id="PTHR30461:SF23">
    <property type="entry name" value="DNA RECOMBINASE-RELATED"/>
    <property type="match status" value="1"/>
</dbReference>
<gene>
    <name evidence="3" type="ORF">EDM22_13815</name>
</gene>
<dbReference type="Gene3D" id="3.90.1750.20">
    <property type="entry name" value="Putative Large Serine Recombinase, Chain B, Domain 2"/>
    <property type="match status" value="1"/>
</dbReference>
<organism evidence="3 4">
    <name type="scientific">Agromyces tardus</name>
    <dbReference type="NCBI Taxonomy" id="2583849"/>
    <lineage>
        <taxon>Bacteria</taxon>
        <taxon>Bacillati</taxon>
        <taxon>Actinomycetota</taxon>
        <taxon>Actinomycetes</taxon>
        <taxon>Micrococcales</taxon>
        <taxon>Microbacteriaceae</taxon>
        <taxon>Agromyces</taxon>
    </lineage>
</organism>
<dbReference type="RefSeq" id="WP_122937670.1">
    <property type="nucleotide sequence ID" value="NZ_JBHSNT010000097.1"/>
</dbReference>
<dbReference type="Gene3D" id="3.40.50.1390">
    <property type="entry name" value="Resolvase, N-terminal catalytic domain"/>
    <property type="match status" value="1"/>
</dbReference>
<dbReference type="PROSITE" id="PS51736">
    <property type="entry name" value="RECOMBINASES_3"/>
    <property type="match status" value="1"/>
</dbReference>
<dbReference type="Proteomes" id="UP000275048">
    <property type="component" value="Unassembled WGS sequence"/>
</dbReference>
<protein>
    <submittedName>
        <fullName evidence="3">Recombinase family protein</fullName>
    </submittedName>
</protein>
<dbReference type="InterPro" id="IPR036162">
    <property type="entry name" value="Resolvase-like_N_sf"/>
</dbReference>
<dbReference type="InterPro" id="IPR006119">
    <property type="entry name" value="Resolv_N"/>
</dbReference>
<accession>A0A3M8A7B7</accession>
<proteinExistence type="predicted"/>
<evidence type="ECO:0000259" key="2">
    <source>
        <dbReference type="PROSITE" id="PS51737"/>
    </source>
</evidence>
<dbReference type="EMBL" id="RHHB01000032">
    <property type="protein sequence ID" value="RNB46547.1"/>
    <property type="molecule type" value="Genomic_DNA"/>
</dbReference>
<name>A0A3M8A7B7_9MICO</name>
<dbReference type="OrthoDB" id="4500247at2"/>
<dbReference type="SMART" id="SM00857">
    <property type="entry name" value="Resolvase"/>
    <property type="match status" value="1"/>
</dbReference>
<keyword evidence="4" id="KW-1185">Reference proteome</keyword>
<feature type="domain" description="Resolvase/invertase-type recombinase catalytic" evidence="1">
    <location>
        <begin position="3"/>
        <end position="143"/>
    </location>
</feature>
<reference evidence="3 4" key="1">
    <citation type="submission" date="2018-10" db="EMBL/GenBank/DDBJ databases">
        <title>Isolation, diversity and antibacterial activity of antinobacteria from the wheat rhizosphere soil.</title>
        <authorList>
            <person name="Sun T."/>
        </authorList>
    </citation>
    <scope>NUCLEOTIDE SEQUENCE [LARGE SCALE GENOMIC DNA]</scope>
    <source>
        <strain evidence="3 4">SJ-23</strain>
    </source>
</reference>
<dbReference type="Pfam" id="PF07508">
    <property type="entry name" value="Recombinase"/>
    <property type="match status" value="1"/>
</dbReference>
<dbReference type="PROSITE" id="PS51737">
    <property type="entry name" value="RECOMBINASE_DNA_BIND"/>
    <property type="match status" value="1"/>
</dbReference>
<dbReference type="InterPro" id="IPR011109">
    <property type="entry name" value="DNA_bind_recombinase_dom"/>
</dbReference>
<dbReference type="GO" id="GO:0003677">
    <property type="term" value="F:DNA binding"/>
    <property type="evidence" value="ECO:0007669"/>
    <property type="project" value="InterPro"/>
</dbReference>
<dbReference type="InterPro" id="IPR050639">
    <property type="entry name" value="SSR_resolvase"/>
</dbReference>
<dbReference type="GO" id="GO:0000150">
    <property type="term" value="F:DNA strand exchange activity"/>
    <property type="evidence" value="ECO:0007669"/>
    <property type="project" value="InterPro"/>
</dbReference>
<dbReference type="Pfam" id="PF00239">
    <property type="entry name" value="Resolvase"/>
    <property type="match status" value="1"/>
</dbReference>
<dbReference type="InterPro" id="IPR038109">
    <property type="entry name" value="DNA_bind_recomb_sf"/>
</dbReference>
<dbReference type="PANTHER" id="PTHR30461">
    <property type="entry name" value="DNA-INVERTASE FROM LAMBDOID PROPHAGE"/>
    <property type="match status" value="1"/>
</dbReference>
<evidence type="ECO:0000259" key="1">
    <source>
        <dbReference type="PROSITE" id="PS51736"/>
    </source>
</evidence>
<dbReference type="AlphaFoldDB" id="A0A3M8A7B7"/>
<evidence type="ECO:0000313" key="3">
    <source>
        <dbReference type="EMBL" id="RNB46547.1"/>
    </source>
</evidence>